<dbReference type="EMBL" id="NCQP01000002">
    <property type="protein sequence ID" value="OWJ54906.1"/>
    <property type="molecule type" value="Genomic_DNA"/>
</dbReference>
<dbReference type="CDD" id="cd09873">
    <property type="entry name" value="PIN_Pae0151-like"/>
    <property type="match status" value="1"/>
</dbReference>
<dbReference type="HAMAP" id="MF_00265">
    <property type="entry name" value="VapC_Nob1"/>
    <property type="match status" value="1"/>
</dbReference>
<dbReference type="InterPro" id="IPR029060">
    <property type="entry name" value="PIN-like_dom_sf"/>
</dbReference>
<evidence type="ECO:0000256" key="5">
    <source>
        <dbReference type="ARBA" id="ARBA00022842"/>
    </source>
</evidence>
<evidence type="ECO:0000256" key="2">
    <source>
        <dbReference type="ARBA" id="ARBA00022722"/>
    </source>
</evidence>
<comment type="caution">
    <text evidence="8">The sequence shown here is derived from an EMBL/GenBank/DDBJ whole genome shotgun (WGS) entry which is preliminary data.</text>
</comment>
<name>A0A211YPR1_9CREN</name>
<dbReference type="PANTHER" id="PTHR35901:SF1">
    <property type="entry name" value="EXONUCLEASE VAPC9"/>
    <property type="match status" value="1"/>
</dbReference>
<evidence type="ECO:0000256" key="4">
    <source>
        <dbReference type="ARBA" id="ARBA00022801"/>
    </source>
</evidence>
<keyword evidence="6" id="KW-0800">Toxin</keyword>
<dbReference type="Pfam" id="PF01850">
    <property type="entry name" value="PIN"/>
    <property type="match status" value="1"/>
</dbReference>
<comment type="function">
    <text evidence="6">Toxic component of a toxin-antitoxin (TA) system. An RNase.</text>
</comment>
<dbReference type="InterPro" id="IPR051619">
    <property type="entry name" value="TypeII_TA_RNase_PINc/VapC"/>
</dbReference>
<accession>A0A211YPR1</accession>
<dbReference type="EC" id="3.1.-.-" evidence="6"/>
<dbReference type="GO" id="GO:0004540">
    <property type="term" value="F:RNA nuclease activity"/>
    <property type="evidence" value="ECO:0007669"/>
    <property type="project" value="InterPro"/>
</dbReference>
<evidence type="ECO:0000259" key="7">
    <source>
        <dbReference type="Pfam" id="PF01850"/>
    </source>
</evidence>
<keyword evidence="9" id="KW-1185">Reference proteome</keyword>
<dbReference type="GO" id="GO:0016787">
    <property type="term" value="F:hydrolase activity"/>
    <property type="evidence" value="ECO:0007669"/>
    <property type="project" value="UniProtKB-KW"/>
</dbReference>
<keyword evidence="4 6" id="KW-0378">Hydrolase</keyword>
<dbReference type="InterPro" id="IPR044153">
    <property type="entry name" value="PIN_Pae0151-like"/>
</dbReference>
<organism evidence="8 9">
    <name type="scientific">Pyrodictium delaneyi</name>
    <dbReference type="NCBI Taxonomy" id="1273541"/>
    <lineage>
        <taxon>Archaea</taxon>
        <taxon>Thermoproteota</taxon>
        <taxon>Thermoprotei</taxon>
        <taxon>Desulfurococcales</taxon>
        <taxon>Pyrodictiaceae</taxon>
        <taxon>Pyrodictium</taxon>
    </lineage>
</organism>
<dbReference type="Gene3D" id="3.40.50.1010">
    <property type="entry name" value="5'-nuclease"/>
    <property type="match status" value="1"/>
</dbReference>
<reference evidence="8 9" key="1">
    <citation type="submission" date="2017-05" db="EMBL/GenBank/DDBJ databases">
        <title>The draft genome of the hyperthermophilic archaeon 'Pyrodictium delaneyi strain Hulk', an iron and nitrate reducer, reveals the capacity for sulfate reduction.</title>
        <authorList>
            <person name="Demey L.M."/>
            <person name="Miller C."/>
            <person name="Manzella M."/>
            <person name="Reguera G."/>
            <person name="Kashefi K."/>
        </authorList>
    </citation>
    <scope>NUCLEOTIDE SEQUENCE [LARGE SCALE GENOMIC DNA]</scope>
    <source>
        <strain evidence="8 9">Hulk</strain>
    </source>
</reference>
<dbReference type="GO" id="GO:0000287">
    <property type="term" value="F:magnesium ion binding"/>
    <property type="evidence" value="ECO:0007669"/>
    <property type="project" value="UniProtKB-UniRule"/>
</dbReference>
<feature type="binding site" evidence="6">
    <location>
        <position position="103"/>
    </location>
    <ligand>
        <name>Mg(2+)</name>
        <dbReference type="ChEBI" id="CHEBI:18420"/>
    </ligand>
</feature>
<comment type="similarity">
    <text evidence="6">Belongs to the PINc/VapC protein family.</text>
</comment>
<keyword evidence="3 6" id="KW-0479">Metal-binding</keyword>
<gene>
    <name evidence="6" type="primary">vapC</name>
    <name evidence="8" type="ORF">Pdsh_04155</name>
</gene>
<evidence type="ECO:0000256" key="1">
    <source>
        <dbReference type="ARBA" id="ARBA00022649"/>
    </source>
</evidence>
<dbReference type="SUPFAM" id="SSF88723">
    <property type="entry name" value="PIN domain-like"/>
    <property type="match status" value="1"/>
</dbReference>
<evidence type="ECO:0000313" key="8">
    <source>
        <dbReference type="EMBL" id="OWJ54906.1"/>
    </source>
</evidence>
<feature type="domain" description="PIN" evidence="7">
    <location>
        <begin position="6"/>
        <end position="127"/>
    </location>
</feature>
<proteinExistence type="inferred from homology"/>
<keyword evidence="2 6" id="KW-0540">Nuclease</keyword>
<dbReference type="PANTHER" id="PTHR35901">
    <property type="entry name" value="RIBONUCLEASE VAPC3"/>
    <property type="match status" value="1"/>
</dbReference>
<dbReference type="GO" id="GO:0090729">
    <property type="term" value="F:toxin activity"/>
    <property type="evidence" value="ECO:0007669"/>
    <property type="project" value="UniProtKB-KW"/>
</dbReference>
<keyword evidence="5 6" id="KW-0460">Magnesium</keyword>
<protein>
    <recommendedName>
        <fullName evidence="6">Ribonuclease VapC</fullName>
        <shortName evidence="6">RNase VapC</shortName>
        <ecNumber evidence="6">3.1.-.-</ecNumber>
    </recommendedName>
    <alternativeName>
        <fullName evidence="6">Putative toxin VapC</fullName>
    </alternativeName>
</protein>
<evidence type="ECO:0000256" key="3">
    <source>
        <dbReference type="ARBA" id="ARBA00022723"/>
    </source>
</evidence>
<dbReference type="Proteomes" id="UP000196694">
    <property type="component" value="Unassembled WGS sequence"/>
</dbReference>
<evidence type="ECO:0000256" key="6">
    <source>
        <dbReference type="HAMAP-Rule" id="MF_00265"/>
    </source>
</evidence>
<dbReference type="RefSeq" id="WP_088171852.1">
    <property type="nucleotide sequence ID" value="NZ_NCQP01000002.1"/>
</dbReference>
<evidence type="ECO:0000313" key="9">
    <source>
        <dbReference type="Proteomes" id="UP000196694"/>
    </source>
</evidence>
<dbReference type="AlphaFoldDB" id="A0A211YPR1"/>
<dbReference type="InterPro" id="IPR022907">
    <property type="entry name" value="VapC_family"/>
</dbReference>
<dbReference type="InterPro" id="IPR002716">
    <property type="entry name" value="PIN_dom"/>
</dbReference>
<sequence>MEGGQVVVDAYVVVKWFIVEEYSSEARLLRDAYVEGLIDLAAPELLPFEVLNALRYSGAFGEDELKEVARVLDDFQLALFRLEGELALRAVEVAMRKGVTIYDASYVALAELLGATLYTADEKLIRKTRDLGVVKHVSEFQV</sequence>
<feature type="binding site" evidence="6">
    <location>
        <position position="9"/>
    </location>
    <ligand>
        <name>Mg(2+)</name>
        <dbReference type="ChEBI" id="CHEBI:18420"/>
    </ligand>
</feature>
<keyword evidence="1 6" id="KW-1277">Toxin-antitoxin system</keyword>
<comment type="cofactor">
    <cofactor evidence="6">
        <name>Mg(2+)</name>
        <dbReference type="ChEBI" id="CHEBI:18420"/>
    </cofactor>
</comment>